<organism evidence="1 2">
    <name type="scientific">Paenibacillus tyrfis</name>
    <dbReference type="NCBI Taxonomy" id="1501230"/>
    <lineage>
        <taxon>Bacteria</taxon>
        <taxon>Bacillati</taxon>
        <taxon>Bacillota</taxon>
        <taxon>Bacilli</taxon>
        <taxon>Bacillales</taxon>
        <taxon>Paenibacillaceae</taxon>
        <taxon>Paenibacillus</taxon>
    </lineage>
</organism>
<dbReference type="GO" id="GO:0030638">
    <property type="term" value="P:polyketide metabolic process"/>
    <property type="evidence" value="ECO:0007669"/>
    <property type="project" value="InterPro"/>
</dbReference>
<name>A0A081NVM3_9BACL</name>
<dbReference type="PANTHER" id="PTHR38436">
    <property type="entry name" value="POLYKETIDE CYCLASE SNOAL-LIKE DOMAIN"/>
    <property type="match status" value="1"/>
</dbReference>
<evidence type="ECO:0008006" key="3">
    <source>
        <dbReference type="Google" id="ProtNLM"/>
    </source>
</evidence>
<accession>A0A081NVM3</accession>
<reference evidence="1 2" key="1">
    <citation type="submission" date="2014-06" db="EMBL/GenBank/DDBJ databases">
        <title>Draft genome sequence of Paenibacillus sp. MSt1.</title>
        <authorList>
            <person name="Aw Y.K."/>
            <person name="Ong K.S."/>
            <person name="Gan H.M."/>
            <person name="Lee S.M."/>
        </authorList>
    </citation>
    <scope>NUCLEOTIDE SEQUENCE [LARGE SCALE GENOMIC DNA]</scope>
    <source>
        <strain evidence="1 2">MSt1</strain>
    </source>
</reference>
<dbReference type="SUPFAM" id="SSF54427">
    <property type="entry name" value="NTF2-like"/>
    <property type="match status" value="1"/>
</dbReference>
<protein>
    <recommendedName>
        <fullName evidence="3">Ester cyclase</fullName>
    </recommendedName>
</protein>
<sequence length="207" mass="22504">MLTQKKSISSIAGMAIIIGTVLLTAACGNITKPADYESKAAEAPAKKDIQLLKDLPQPVTMTIAPSLDAKEATAMVQTAQRFYAFWNTGNEEFLSQAVASSFTDNTLPKGRPQGPDGLTFASRNFRKAVPDLQCKIEDLLVVGDKVTARLSFTGTYKGEFLGKTPTGKPVQFMAIDVLRIKDGKLVEDWHLEDNLTLMQQLGVVPEN</sequence>
<proteinExistence type="predicted"/>
<dbReference type="InterPro" id="IPR032710">
    <property type="entry name" value="NTF2-like_dom_sf"/>
</dbReference>
<keyword evidence="2" id="KW-1185">Reference proteome</keyword>
<dbReference type="Proteomes" id="UP000028123">
    <property type="component" value="Unassembled WGS sequence"/>
</dbReference>
<dbReference type="Pfam" id="PF07366">
    <property type="entry name" value="SnoaL"/>
    <property type="match status" value="1"/>
</dbReference>
<evidence type="ECO:0000313" key="1">
    <source>
        <dbReference type="EMBL" id="KEQ22496.1"/>
    </source>
</evidence>
<dbReference type="AlphaFoldDB" id="A0A081NVM3"/>
<dbReference type="Gene3D" id="3.10.450.50">
    <property type="match status" value="1"/>
</dbReference>
<comment type="caution">
    <text evidence="1">The sequence shown here is derived from an EMBL/GenBank/DDBJ whole genome shotgun (WGS) entry which is preliminary data.</text>
</comment>
<dbReference type="EMBL" id="JNVM01000037">
    <property type="protein sequence ID" value="KEQ22496.1"/>
    <property type="molecule type" value="Genomic_DNA"/>
</dbReference>
<dbReference type="PANTHER" id="PTHR38436:SF1">
    <property type="entry name" value="ESTER CYCLASE"/>
    <property type="match status" value="1"/>
</dbReference>
<dbReference type="eggNOG" id="COG5485">
    <property type="taxonomic scope" value="Bacteria"/>
</dbReference>
<dbReference type="OrthoDB" id="7876517at2"/>
<gene>
    <name evidence="1" type="ORF">ET33_23010</name>
</gene>
<dbReference type="PROSITE" id="PS51257">
    <property type="entry name" value="PROKAR_LIPOPROTEIN"/>
    <property type="match status" value="1"/>
</dbReference>
<evidence type="ECO:0000313" key="2">
    <source>
        <dbReference type="Proteomes" id="UP000028123"/>
    </source>
</evidence>
<dbReference type="InterPro" id="IPR009959">
    <property type="entry name" value="Cyclase_SnoaL-like"/>
</dbReference>
<dbReference type="RefSeq" id="WP_036691167.1">
    <property type="nucleotide sequence ID" value="NZ_JNVM01000037.1"/>
</dbReference>